<dbReference type="STRING" id="573508.A0A1E3BLV2"/>
<reference evidence="3 4" key="1">
    <citation type="journal article" date="2016" name="BMC Genomics">
        <title>Comparative genomic and transcriptomic analyses of the Fuzhuan brick tea-fermentation fungus Aspergillus cristatus.</title>
        <authorList>
            <person name="Ge Y."/>
            <person name="Wang Y."/>
            <person name="Liu Y."/>
            <person name="Tan Y."/>
            <person name="Ren X."/>
            <person name="Zhang X."/>
            <person name="Hyde K.D."/>
            <person name="Liu Y."/>
            <person name="Liu Z."/>
        </authorList>
    </citation>
    <scope>NUCLEOTIDE SEQUENCE [LARGE SCALE GENOMIC DNA]</scope>
    <source>
        <strain evidence="3 4">GZAAS20.1005</strain>
    </source>
</reference>
<accession>A0A1E3BLV2</accession>
<dbReference type="SUPFAM" id="SSF52833">
    <property type="entry name" value="Thioredoxin-like"/>
    <property type="match status" value="1"/>
</dbReference>
<evidence type="ECO:0000313" key="3">
    <source>
        <dbReference type="EMBL" id="ODM21376.1"/>
    </source>
</evidence>
<dbReference type="InterPro" id="IPR040079">
    <property type="entry name" value="Glutathione_S-Trfase"/>
</dbReference>
<dbReference type="PANTHER" id="PTHR44051">
    <property type="entry name" value="GLUTATHIONE S-TRANSFERASE-RELATED"/>
    <property type="match status" value="1"/>
</dbReference>
<dbReference type="OrthoDB" id="422574at2759"/>
<dbReference type="SFLD" id="SFLDS00019">
    <property type="entry name" value="Glutathione_Transferase_(cytos"/>
    <property type="match status" value="1"/>
</dbReference>
<dbReference type="PROSITE" id="PS50404">
    <property type="entry name" value="GST_NTER"/>
    <property type="match status" value="1"/>
</dbReference>
<dbReference type="CDD" id="cd03048">
    <property type="entry name" value="GST_N_Ure2p_like"/>
    <property type="match status" value="1"/>
</dbReference>
<organism evidence="3 4">
    <name type="scientific">Aspergillus cristatus</name>
    <name type="common">Chinese Fuzhuan brick tea-fermentation fungus</name>
    <name type="synonym">Eurotium cristatum</name>
    <dbReference type="NCBI Taxonomy" id="573508"/>
    <lineage>
        <taxon>Eukaryota</taxon>
        <taxon>Fungi</taxon>
        <taxon>Dikarya</taxon>
        <taxon>Ascomycota</taxon>
        <taxon>Pezizomycotina</taxon>
        <taxon>Eurotiomycetes</taxon>
        <taxon>Eurotiomycetidae</taxon>
        <taxon>Eurotiales</taxon>
        <taxon>Aspergillaceae</taxon>
        <taxon>Aspergillus</taxon>
        <taxon>Aspergillus subgen. Aspergillus</taxon>
    </lineage>
</organism>
<dbReference type="EMBL" id="JXNT01000002">
    <property type="protein sequence ID" value="ODM21376.1"/>
    <property type="molecule type" value="Genomic_DNA"/>
</dbReference>
<dbReference type="AlphaFoldDB" id="A0A1E3BLV2"/>
<dbReference type="InterPro" id="IPR004045">
    <property type="entry name" value="Glutathione_S-Trfase_N"/>
</dbReference>
<dbReference type="Pfam" id="PF02798">
    <property type="entry name" value="GST_N"/>
    <property type="match status" value="1"/>
</dbReference>
<evidence type="ECO:0000259" key="2">
    <source>
        <dbReference type="PROSITE" id="PS50404"/>
    </source>
</evidence>
<dbReference type="PANTHER" id="PTHR44051:SF3">
    <property type="entry name" value="TRANSCRIPTIONAL REGULATOR URE2"/>
    <property type="match status" value="1"/>
</dbReference>
<comment type="similarity">
    <text evidence="1">Belongs to the GST superfamily.</text>
</comment>
<dbReference type="Gene3D" id="3.40.30.10">
    <property type="entry name" value="Glutaredoxin"/>
    <property type="match status" value="1"/>
</dbReference>
<sequence length="120" mass="13967">MQRIMLYSHPYSPNPWKVVLTLEELNIPYIMKFVNFTEVKQEPYTLINPNGRLPAIKDPNRAIKLWESGAIVKYLIDTYNKEHRMATTIPHQRTITPSNGCISRYPARLLITARLRDSAI</sequence>
<comment type="caution">
    <text evidence="3">The sequence shown here is derived from an EMBL/GenBank/DDBJ whole genome shotgun (WGS) entry which is preliminary data.</text>
</comment>
<dbReference type="Proteomes" id="UP000094569">
    <property type="component" value="Unassembled WGS sequence"/>
</dbReference>
<proteinExistence type="inferred from homology"/>
<dbReference type="VEuPathDB" id="FungiDB:SI65_02219"/>
<feature type="domain" description="GST N-terminal" evidence="2">
    <location>
        <begin position="2"/>
        <end position="83"/>
    </location>
</feature>
<evidence type="ECO:0000256" key="1">
    <source>
        <dbReference type="ARBA" id="ARBA00007409"/>
    </source>
</evidence>
<name>A0A1E3BLV2_ASPCR</name>
<evidence type="ECO:0000313" key="4">
    <source>
        <dbReference type="Proteomes" id="UP000094569"/>
    </source>
</evidence>
<gene>
    <name evidence="3" type="ORF">SI65_02219</name>
</gene>
<dbReference type="InterPro" id="IPR036249">
    <property type="entry name" value="Thioredoxin-like_sf"/>
</dbReference>
<protein>
    <recommendedName>
        <fullName evidence="2">GST N-terminal domain-containing protein</fullName>
    </recommendedName>
</protein>
<keyword evidence="4" id="KW-1185">Reference proteome</keyword>